<gene>
    <name evidence="1" type="ORF">N473_06895</name>
</gene>
<dbReference type="PATRIC" id="fig|1365248.3.peg.5406"/>
<evidence type="ECO:0000313" key="1">
    <source>
        <dbReference type="EMBL" id="KZN57600.1"/>
    </source>
</evidence>
<protein>
    <submittedName>
        <fullName evidence="1">Uncharacterized protein</fullName>
    </submittedName>
</protein>
<dbReference type="Proteomes" id="UP000076486">
    <property type="component" value="Unassembled WGS sequence"/>
</dbReference>
<name>A0A167H3R9_9GAMM</name>
<reference evidence="1 2" key="1">
    <citation type="submission" date="2013-07" db="EMBL/GenBank/DDBJ databases">
        <title>Comparative Genomic and Metabolomic Analysis of Twelve Strains of Pseudoalteromonas luteoviolacea.</title>
        <authorList>
            <person name="Vynne N.G."/>
            <person name="Mansson M."/>
            <person name="Gram L."/>
        </authorList>
    </citation>
    <scope>NUCLEOTIDE SEQUENCE [LARGE SCALE GENOMIC DNA]</scope>
    <source>
        <strain evidence="1 2">CPMOR-1</strain>
    </source>
</reference>
<dbReference type="EMBL" id="AUYC01000095">
    <property type="protein sequence ID" value="KZN57600.1"/>
    <property type="molecule type" value="Genomic_DNA"/>
</dbReference>
<organism evidence="1 2">
    <name type="scientific">Pseudoalteromonas luteoviolacea CPMOR-1</name>
    <dbReference type="NCBI Taxonomy" id="1365248"/>
    <lineage>
        <taxon>Bacteria</taxon>
        <taxon>Pseudomonadati</taxon>
        <taxon>Pseudomonadota</taxon>
        <taxon>Gammaproteobacteria</taxon>
        <taxon>Alteromonadales</taxon>
        <taxon>Pseudoalteromonadaceae</taxon>
        <taxon>Pseudoalteromonas</taxon>
    </lineage>
</organism>
<comment type="caution">
    <text evidence="1">The sequence shown here is derived from an EMBL/GenBank/DDBJ whole genome shotgun (WGS) entry which is preliminary data.</text>
</comment>
<accession>A0A167H3R9</accession>
<evidence type="ECO:0000313" key="2">
    <source>
        <dbReference type="Proteomes" id="UP000076486"/>
    </source>
</evidence>
<proteinExistence type="predicted"/>
<dbReference type="AlphaFoldDB" id="A0A167H3R9"/>
<sequence>MPLTASALESAMISELEAEGFVTDNQHAMIGPMVKALSKAVVNTITADAEVQVPSGSSAGKYKVK</sequence>
<dbReference type="RefSeq" id="WP_063370377.1">
    <property type="nucleotide sequence ID" value="NZ_AUYC01000095.1"/>
</dbReference>